<organism evidence="2 3">
    <name type="scientific">Lachnospira intestinalis</name>
    <dbReference type="NCBI Taxonomy" id="3133158"/>
    <lineage>
        <taxon>Bacteria</taxon>
        <taxon>Bacillati</taxon>
        <taxon>Bacillota</taxon>
        <taxon>Clostridia</taxon>
        <taxon>Lachnospirales</taxon>
        <taxon>Lachnospiraceae</taxon>
        <taxon>Lachnospira</taxon>
    </lineage>
</organism>
<keyword evidence="3" id="KW-1185">Reference proteome</keyword>
<evidence type="ECO:0000313" key="2">
    <source>
        <dbReference type="EMBL" id="MEQ2535931.1"/>
    </source>
</evidence>
<protein>
    <submittedName>
        <fullName evidence="2">Helix-turn-helix transcriptional regulator</fullName>
    </submittedName>
</protein>
<evidence type="ECO:0000313" key="3">
    <source>
        <dbReference type="Proteomes" id="UP001480973"/>
    </source>
</evidence>
<dbReference type="Pfam" id="PF01381">
    <property type="entry name" value="HTH_3"/>
    <property type="match status" value="1"/>
</dbReference>
<sequence>MDEKYEQNFGKNIRQIRKKKKLTQEQLAAQLQINGCDITRSALAKIEVGQRHLYPDEIRTLKEILDVTFDDIFYFD</sequence>
<reference evidence="2 3" key="1">
    <citation type="submission" date="2024-03" db="EMBL/GenBank/DDBJ databases">
        <title>Human intestinal bacterial collection.</title>
        <authorList>
            <person name="Pauvert C."/>
            <person name="Hitch T.C.A."/>
            <person name="Clavel T."/>
        </authorList>
    </citation>
    <scope>NUCLEOTIDE SEQUENCE [LARGE SCALE GENOMIC DNA]</scope>
    <source>
        <strain evidence="2 3">CLA-JM-H10</strain>
    </source>
</reference>
<feature type="domain" description="HTH cro/C1-type" evidence="1">
    <location>
        <begin position="13"/>
        <end position="72"/>
    </location>
</feature>
<name>A0ABV1GS46_9FIRM</name>
<dbReference type="Proteomes" id="UP001480973">
    <property type="component" value="Unassembled WGS sequence"/>
</dbReference>
<dbReference type="Gene3D" id="1.10.260.40">
    <property type="entry name" value="lambda repressor-like DNA-binding domains"/>
    <property type="match status" value="1"/>
</dbReference>
<dbReference type="PROSITE" id="PS50943">
    <property type="entry name" value="HTH_CROC1"/>
    <property type="match status" value="1"/>
</dbReference>
<dbReference type="SUPFAM" id="SSF47413">
    <property type="entry name" value="lambda repressor-like DNA-binding domains"/>
    <property type="match status" value="1"/>
</dbReference>
<accession>A0ABV1GS46</accession>
<dbReference type="InterPro" id="IPR001387">
    <property type="entry name" value="Cro/C1-type_HTH"/>
</dbReference>
<comment type="caution">
    <text evidence="2">The sequence shown here is derived from an EMBL/GenBank/DDBJ whole genome shotgun (WGS) entry which is preliminary data.</text>
</comment>
<dbReference type="InterPro" id="IPR010982">
    <property type="entry name" value="Lambda_DNA-bd_dom_sf"/>
</dbReference>
<dbReference type="EMBL" id="JBBMES010000017">
    <property type="protein sequence ID" value="MEQ2535931.1"/>
    <property type="molecule type" value="Genomic_DNA"/>
</dbReference>
<evidence type="ECO:0000259" key="1">
    <source>
        <dbReference type="PROSITE" id="PS50943"/>
    </source>
</evidence>
<proteinExistence type="predicted"/>
<gene>
    <name evidence="2" type="ORF">WMO38_12525</name>
</gene>
<dbReference type="CDD" id="cd00093">
    <property type="entry name" value="HTH_XRE"/>
    <property type="match status" value="1"/>
</dbReference>
<dbReference type="SMART" id="SM00530">
    <property type="entry name" value="HTH_XRE"/>
    <property type="match status" value="1"/>
</dbReference>